<reference evidence="2 3" key="1">
    <citation type="submission" date="2018-05" db="EMBL/GenBank/DDBJ databases">
        <title>Complete Genome Sequence of the Nonylphenol-Degrading Bacterium Sphingobium amiense DSM 16289T.</title>
        <authorList>
            <person name="Ootsuka M."/>
            <person name="Nishizawa T."/>
            <person name="Ohta H."/>
        </authorList>
    </citation>
    <scope>NUCLEOTIDE SEQUENCE [LARGE SCALE GENOMIC DNA]</scope>
    <source>
        <strain evidence="2 3">DSM 16289</strain>
        <plasmid evidence="3">psamie_2 dna</plasmid>
    </source>
</reference>
<protein>
    <submittedName>
        <fullName evidence="2">Antirestriction protein</fullName>
    </submittedName>
</protein>
<organism evidence="2 3">
    <name type="scientific">Sphingobium amiense</name>
    <dbReference type="NCBI Taxonomy" id="135719"/>
    <lineage>
        <taxon>Bacteria</taxon>
        <taxon>Pseudomonadati</taxon>
        <taxon>Pseudomonadota</taxon>
        <taxon>Alphaproteobacteria</taxon>
        <taxon>Sphingomonadales</taxon>
        <taxon>Sphingomonadaceae</taxon>
        <taxon>Sphingobium</taxon>
    </lineage>
</organism>
<dbReference type="Pfam" id="PF03230">
    <property type="entry name" value="Antirestrict"/>
    <property type="match status" value="1"/>
</dbReference>
<accession>A0A494WAP2</accession>
<comment type="similarity">
    <text evidence="1">Belongs to the antirestriction protein family.</text>
</comment>
<name>A0A494WAP2_9SPHN</name>
<dbReference type="AlphaFoldDB" id="A0A494WAP2"/>
<dbReference type="EMBL" id="AP018665">
    <property type="protein sequence ID" value="BBE00249.1"/>
    <property type="molecule type" value="Genomic_DNA"/>
</dbReference>
<sequence length="163" mass="17773">MMVLPQKGASGPVPLSEFPMTDTLPAIADAPCNAATLVPDARRGAFLPALFGRRHFFQGETLVYSFLQWLSADYGGGYWQFMERAGHPLYLVPAGRPAYRICCNSNGYEGTVSADAAGIIATLFAFSHLSFEVEDDHLAEAYHRLRDYAGDHPEAAKIFGAID</sequence>
<evidence type="ECO:0000256" key="1">
    <source>
        <dbReference type="ARBA" id="ARBA00008618"/>
    </source>
</evidence>
<dbReference type="Proteomes" id="UP000279959">
    <property type="component" value="Plasmid pSAMIE_2"/>
</dbReference>
<proteinExistence type="inferred from homology"/>
<evidence type="ECO:0000313" key="2">
    <source>
        <dbReference type="EMBL" id="BBE00249.1"/>
    </source>
</evidence>
<keyword evidence="2" id="KW-0614">Plasmid</keyword>
<dbReference type="KEGG" id="sami:SAMIE_2001350"/>
<dbReference type="InterPro" id="IPR042297">
    <property type="entry name" value="Antirestriction_sf"/>
</dbReference>
<gene>
    <name evidence="2" type="ORF">SAMIE_2001350</name>
</gene>
<dbReference type="InterPro" id="IPR004914">
    <property type="entry name" value="Antirestrict"/>
</dbReference>
<geneLocation type="plasmid" evidence="3">
    <name>psamie_2 dna</name>
</geneLocation>
<dbReference type="Gene3D" id="3.30.70.3580">
    <property type="entry name" value="Antirestriction protein"/>
    <property type="match status" value="1"/>
</dbReference>
<evidence type="ECO:0000313" key="3">
    <source>
        <dbReference type="Proteomes" id="UP000279959"/>
    </source>
</evidence>
<keyword evidence="3" id="KW-1185">Reference proteome</keyword>